<evidence type="ECO:0000256" key="1">
    <source>
        <dbReference type="SAM" id="Coils"/>
    </source>
</evidence>
<keyword evidence="3" id="KW-0812">Transmembrane</keyword>
<dbReference type="RefSeq" id="XP_012896947.1">
    <property type="nucleotide sequence ID" value="XM_013041493.1"/>
</dbReference>
<keyword evidence="3" id="KW-0472">Membrane</keyword>
<dbReference type="GeneID" id="24920007"/>
<name>D8M4B0_BLAHO</name>
<feature type="coiled-coil region" evidence="1">
    <location>
        <begin position="86"/>
        <end position="113"/>
    </location>
</feature>
<dbReference type="InParanoid" id="D8M4B0"/>
<dbReference type="EMBL" id="FN668652">
    <property type="protein sequence ID" value="CBK22899.2"/>
    <property type="molecule type" value="Genomic_DNA"/>
</dbReference>
<evidence type="ECO:0000313" key="4">
    <source>
        <dbReference type="EMBL" id="CBK22899.2"/>
    </source>
</evidence>
<keyword evidence="3" id="KW-1133">Transmembrane helix</keyword>
<feature type="region of interest" description="Disordered" evidence="2">
    <location>
        <begin position="119"/>
        <end position="157"/>
    </location>
</feature>
<proteinExistence type="predicted"/>
<reference evidence="4" key="1">
    <citation type="submission" date="2010-02" db="EMBL/GenBank/DDBJ databases">
        <title>Sequencing and annotation of the Blastocystis hominis genome.</title>
        <authorList>
            <person name="Wincker P."/>
        </authorList>
    </citation>
    <scope>NUCLEOTIDE SEQUENCE</scope>
    <source>
        <strain evidence="4">Singapore isolate B</strain>
    </source>
</reference>
<evidence type="ECO:0000256" key="3">
    <source>
        <dbReference type="SAM" id="Phobius"/>
    </source>
</evidence>
<keyword evidence="5" id="KW-1185">Reference proteome</keyword>
<evidence type="ECO:0000256" key="2">
    <source>
        <dbReference type="SAM" id="MobiDB-lite"/>
    </source>
</evidence>
<keyword evidence="1" id="KW-0175">Coiled coil</keyword>
<feature type="compositionally biased region" description="Basic and acidic residues" evidence="2">
    <location>
        <begin position="125"/>
        <end position="139"/>
    </location>
</feature>
<accession>D8M4B0</accession>
<dbReference type="AlphaFoldDB" id="D8M4B0"/>
<feature type="transmembrane region" description="Helical" evidence="3">
    <location>
        <begin position="49"/>
        <end position="67"/>
    </location>
</feature>
<organism evidence="4">
    <name type="scientific">Blastocystis hominis</name>
    <dbReference type="NCBI Taxonomy" id="12968"/>
    <lineage>
        <taxon>Eukaryota</taxon>
        <taxon>Sar</taxon>
        <taxon>Stramenopiles</taxon>
        <taxon>Bigyra</taxon>
        <taxon>Opalozoa</taxon>
        <taxon>Opalinata</taxon>
        <taxon>Blastocystidae</taxon>
        <taxon>Blastocystis</taxon>
    </lineage>
</organism>
<evidence type="ECO:0000313" key="5">
    <source>
        <dbReference type="Proteomes" id="UP000008312"/>
    </source>
</evidence>
<sequence length="157" mass="18309">MKARIVAIEKEIQHVATQSRSRDNELYLLQLQLQELQQTVSSLQRSTHILKSWLVFVILGVSVLSLYKRLRKMCREEADRKRQRLLSHLQKQVAVLQDQVNFLTERTAHLQKEYSPIGLSLSRQQSERRSNSGEKEGGKKRSKRGRATLSRSKSWLN</sequence>
<protein>
    <submittedName>
        <fullName evidence="4">Uncharacterized protein</fullName>
    </submittedName>
</protein>
<dbReference type="Proteomes" id="UP000008312">
    <property type="component" value="Unassembled WGS sequence"/>
</dbReference>
<gene>
    <name evidence="4" type="ORF">GSBLH_T00002872001</name>
</gene>